<dbReference type="PROSITE" id="PS50297">
    <property type="entry name" value="ANK_REP_REGION"/>
    <property type="match status" value="2"/>
</dbReference>
<dbReference type="GeneID" id="20637697"/>
<evidence type="ECO:0000256" key="2">
    <source>
        <dbReference type="ARBA" id="ARBA00023043"/>
    </source>
</evidence>
<dbReference type="Pfam" id="PF12796">
    <property type="entry name" value="Ank_2"/>
    <property type="match status" value="1"/>
</dbReference>
<keyword evidence="5" id="KW-1185">Reference proteome</keyword>
<dbReference type="AlphaFoldDB" id="G4YWM6"/>
<keyword evidence="2 3" id="KW-0040">ANK repeat</keyword>
<sequence length="220" mass="24297">MNSTERGNLSMEQVHAAWLAAGARGDVDTMRRLREQHPQWLGLQRRVGTAADAAASDPARPQRQQFCGWNGFHLSSIGASTLHTATWEGSLGIVELLLQAGQDPDTRDAAGLTPIMVALLRYNVVVMRCVFRNAKAVRRNIVVDCRPEDSELVQYIMDVIKLMLRFGADMNARNQDGYSALHYAANGDALDVARFLLDAGADMNAQDRNGKTPLHHCIQE</sequence>
<dbReference type="Gene3D" id="1.25.40.20">
    <property type="entry name" value="Ankyrin repeat-containing domain"/>
    <property type="match status" value="2"/>
</dbReference>
<dbReference type="PROSITE" id="PS50088">
    <property type="entry name" value="ANK_REPEAT"/>
    <property type="match status" value="2"/>
</dbReference>
<accession>G4YWM6</accession>
<dbReference type="OMA" id="MNSTERG"/>
<dbReference type="KEGG" id="psoj:PHYSODRAFT_247253"/>
<protein>
    <submittedName>
        <fullName evidence="4">Uncharacterized protein</fullName>
    </submittedName>
</protein>
<dbReference type="EMBL" id="JH159152">
    <property type="protein sequence ID" value="EGZ23207.1"/>
    <property type="molecule type" value="Genomic_DNA"/>
</dbReference>
<gene>
    <name evidence="4" type="ORF">PHYSODRAFT_247253</name>
</gene>
<feature type="repeat" description="ANK" evidence="3">
    <location>
        <begin position="176"/>
        <end position="208"/>
    </location>
</feature>
<name>G4YWM6_PHYSP</name>
<evidence type="ECO:0000313" key="5">
    <source>
        <dbReference type="Proteomes" id="UP000002640"/>
    </source>
</evidence>
<dbReference type="Proteomes" id="UP000002640">
    <property type="component" value="Unassembled WGS sequence"/>
</dbReference>
<dbReference type="Pfam" id="PF00023">
    <property type="entry name" value="Ank"/>
    <property type="match status" value="1"/>
</dbReference>
<dbReference type="SUPFAM" id="SSF48403">
    <property type="entry name" value="Ankyrin repeat"/>
    <property type="match status" value="1"/>
</dbReference>
<dbReference type="InParanoid" id="G4YWM6"/>
<evidence type="ECO:0000256" key="1">
    <source>
        <dbReference type="ARBA" id="ARBA00022737"/>
    </source>
</evidence>
<dbReference type="STRING" id="1094619.G4YWM6"/>
<dbReference type="InterPro" id="IPR002110">
    <property type="entry name" value="Ankyrin_rpt"/>
</dbReference>
<dbReference type="RefSeq" id="XP_009518495.1">
    <property type="nucleotide sequence ID" value="XM_009520200.1"/>
</dbReference>
<dbReference type="SMART" id="SM00248">
    <property type="entry name" value="ANK"/>
    <property type="match status" value="3"/>
</dbReference>
<feature type="non-terminal residue" evidence="4">
    <location>
        <position position="220"/>
    </location>
</feature>
<reference evidence="4 5" key="1">
    <citation type="journal article" date="2006" name="Science">
        <title>Phytophthora genome sequences uncover evolutionary origins and mechanisms of pathogenesis.</title>
        <authorList>
            <person name="Tyler B.M."/>
            <person name="Tripathy S."/>
            <person name="Zhang X."/>
            <person name="Dehal P."/>
            <person name="Jiang R.H."/>
            <person name="Aerts A."/>
            <person name="Arredondo F.D."/>
            <person name="Baxter L."/>
            <person name="Bensasson D."/>
            <person name="Beynon J.L."/>
            <person name="Chapman J."/>
            <person name="Damasceno C.M."/>
            <person name="Dorrance A.E."/>
            <person name="Dou D."/>
            <person name="Dickerman A.W."/>
            <person name="Dubchak I.L."/>
            <person name="Garbelotto M."/>
            <person name="Gijzen M."/>
            <person name="Gordon S.G."/>
            <person name="Govers F."/>
            <person name="Grunwald N.J."/>
            <person name="Huang W."/>
            <person name="Ivors K.L."/>
            <person name="Jones R.W."/>
            <person name="Kamoun S."/>
            <person name="Krampis K."/>
            <person name="Lamour K.H."/>
            <person name="Lee M.K."/>
            <person name="McDonald W.H."/>
            <person name="Medina M."/>
            <person name="Meijer H.J."/>
            <person name="Nordberg E.K."/>
            <person name="Maclean D.J."/>
            <person name="Ospina-Giraldo M.D."/>
            <person name="Morris P.F."/>
            <person name="Phuntumart V."/>
            <person name="Putnam N.H."/>
            <person name="Rash S."/>
            <person name="Rose J.K."/>
            <person name="Sakihama Y."/>
            <person name="Salamov A.A."/>
            <person name="Savidor A."/>
            <person name="Scheuring C.F."/>
            <person name="Smith B.M."/>
            <person name="Sobral B.W."/>
            <person name="Terry A."/>
            <person name="Torto-Alalibo T.A."/>
            <person name="Win J."/>
            <person name="Xu Z."/>
            <person name="Zhang H."/>
            <person name="Grigoriev I.V."/>
            <person name="Rokhsar D.S."/>
            <person name="Boore J.L."/>
        </authorList>
    </citation>
    <scope>NUCLEOTIDE SEQUENCE [LARGE SCALE GENOMIC DNA]</scope>
    <source>
        <strain evidence="4 5">P6497</strain>
    </source>
</reference>
<evidence type="ECO:0000313" key="4">
    <source>
        <dbReference type="EMBL" id="EGZ23207.1"/>
    </source>
</evidence>
<dbReference type="PANTHER" id="PTHR24171">
    <property type="entry name" value="ANKYRIN REPEAT DOMAIN-CONTAINING PROTEIN 39-RELATED"/>
    <property type="match status" value="1"/>
</dbReference>
<keyword evidence="1" id="KW-0677">Repeat</keyword>
<dbReference type="InterPro" id="IPR036770">
    <property type="entry name" value="Ankyrin_rpt-contain_sf"/>
</dbReference>
<dbReference type="PANTHER" id="PTHR24171:SF9">
    <property type="entry name" value="ANKYRIN REPEAT DOMAIN-CONTAINING PROTEIN 39"/>
    <property type="match status" value="1"/>
</dbReference>
<evidence type="ECO:0000256" key="3">
    <source>
        <dbReference type="PROSITE-ProRule" id="PRU00023"/>
    </source>
</evidence>
<organism evidence="4 5">
    <name type="scientific">Phytophthora sojae (strain P6497)</name>
    <name type="common">Soybean stem and root rot agent</name>
    <name type="synonym">Phytophthora megasperma f. sp. glycines</name>
    <dbReference type="NCBI Taxonomy" id="1094619"/>
    <lineage>
        <taxon>Eukaryota</taxon>
        <taxon>Sar</taxon>
        <taxon>Stramenopiles</taxon>
        <taxon>Oomycota</taxon>
        <taxon>Peronosporomycetes</taxon>
        <taxon>Peronosporales</taxon>
        <taxon>Peronosporaceae</taxon>
        <taxon>Phytophthora</taxon>
    </lineage>
</organism>
<proteinExistence type="predicted"/>
<feature type="repeat" description="ANK" evidence="3">
    <location>
        <begin position="77"/>
        <end position="109"/>
    </location>
</feature>
<dbReference type="SMR" id="G4YWM6"/>